<dbReference type="EMBL" id="KZ613566">
    <property type="protein sequence ID" value="PMD12102.1"/>
    <property type="molecule type" value="Genomic_DNA"/>
</dbReference>
<feature type="region of interest" description="Disordered" evidence="1">
    <location>
        <begin position="124"/>
        <end position="149"/>
    </location>
</feature>
<evidence type="ECO:0000313" key="3">
    <source>
        <dbReference type="Proteomes" id="UP000235672"/>
    </source>
</evidence>
<evidence type="ECO:0000256" key="1">
    <source>
        <dbReference type="SAM" id="MobiDB-lite"/>
    </source>
</evidence>
<reference evidence="2 3" key="1">
    <citation type="submission" date="2016-05" db="EMBL/GenBank/DDBJ databases">
        <title>A degradative enzymes factory behind the ericoid mycorrhizal symbiosis.</title>
        <authorList>
            <consortium name="DOE Joint Genome Institute"/>
            <person name="Martino E."/>
            <person name="Morin E."/>
            <person name="Grelet G."/>
            <person name="Kuo A."/>
            <person name="Kohler A."/>
            <person name="Daghino S."/>
            <person name="Barry K."/>
            <person name="Choi C."/>
            <person name="Cichocki N."/>
            <person name="Clum A."/>
            <person name="Copeland A."/>
            <person name="Hainaut M."/>
            <person name="Haridas S."/>
            <person name="Labutti K."/>
            <person name="Lindquist E."/>
            <person name="Lipzen A."/>
            <person name="Khouja H.-R."/>
            <person name="Murat C."/>
            <person name="Ohm R."/>
            <person name="Olson A."/>
            <person name="Spatafora J."/>
            <person name="Veneault-Fourrey C."/>
            <person name="Henrissat B."/>
            <person name="Grigoriev I."/>
            <person name="Martin F."/>
            <person name="Perotto S."/>
        </authorList>
    </citation>
    <scope>NUCLEOTIDE SEQUENCE [LARGE SCALE GENOMIC DNA]</scope>
    <source>
        <strain evidence="2 3">UAMH 7357</strain>
    </source>
</reference>
<protein>
    <submittedName>
        <fullName evidence="2">Uncharacterized protein</fullName>
    </submittedName>
</protein>
<proteinExistence type="predicted"/>
<dbReference type="Proteomes" id="UP000235672">
    <property type="component" value="Unassembled WGS sequence"/>
</dbReference>
<name>A0A2J6PDJ5_9HELO</name>
<dbReference type="AlphaFoldDB" id="A0A2J6PDJ5"/>
<sequence length="149" mass="16405">MEAAQYQLLEPVKAINDIGFYFGILLSLSTSVYGSRGPINNKIPNPAILGKEGLELALPPQRALLIYHGLLLVGFRHVTLYGLTVPGEVSRADKALEAVEEPQSRDSLAGKQFNESLQGHSLQEMRYLPQVSNPDLTSRPEAVVTRYTE</sequence>
<accession>A0A2J6PDJ5</accession>
<evidence type="ECO:0000313" key="2">
    <source>
        <dbReference type="EMBL" id="PMD12102.1"/>
    </source>
</evidence>
<gene>
    <name evidence="2" type="ORF">NA56DRAFT_713503</name>
</gene>
<keyword evidence="3" id="KW-1185">Reference proteome</keyword>
<organism evidence="2 3">
    <name type="scientific">Hyaloscypha hepaticicola</name>
    <dbReference type="NCBI Taxonomy" id="2082293"/>
    <lineage>
        <taxon>Eukaryota</taxon>
        <taxon>Fungi</taxon>
        <taxon>Dikarya</taxon>
        <taxon>Ascomycota</taxon>
        <taxon>Pezizomycotina</taxon>
        <taxon>Leotiomycetes</taxon>
        <taxon>Helotiales</taxon>
        <taxon>Hyaloscyphaceae</taxon>
        <taxon>Hyaloscypha</taxon>
    </lineage>
</organism>